<dbReference type="RefSeq" id="WP_100711108.1">
    <property type="nucleotide sequence ID" value="NZ_NPDR01000006.1"/>
</dbReference>
<sequence>MRILKHLLKSIVFVSILGNIYCSEPKQLAIGEGFVLKDGVCLHETPSAKSKCLDSLSNGNRFEILNKGKFDKEKGEYSLWFEVRIDGKEGYINQNEEIFKSDIITIIHDSFSPLRYTGKQKLNLVSVPSIKGDVIEVLPENTEIDIIGGSLFKYEIEGKIASWGKIKTRSGKIGYVFLGFTVGSNYKPYDFDENRDEVESYSGLYIPNAAHPVFWIDPGVEKGTDEKCEKLNLKGESSDRLKYFKVTSLTTHMNIRYFQIEKDFYTYYWDHREKRGCISAWVSEKDGIYSEYDLFSWSSAKYGSKYDLRLINLLSSEFMTPLQDVSSLKITELPRKNTKSPNLFKVTYNIYDEGYDKEKVHSALYSKKNGIFSLALPWMGARQELVDINNDGIDEWVVTNANYVLYYAFDGSIFNKVLEWNKENACDITINERDQVAIEEDEENKNIKCNIYLSQNNLNIKAGKEKIAYKLIDGKLISGSGSE</sequence>
<reference evidence="1 2" key="1">
    <citation type="submission" date="2017-07" db="EMBL/GenBank/DDBJ databases">
        <title>Leptospira spp. isolated from tropical soils.</title>
        <authorList>
            <person name="Thibeaux R."/>
            <person name="Iraola G."/>
            <person name="Ferres I."/>
            <person name="Bierque E."/>
            <person name="Girault D."/>
            <person name="Soupe-Gilbert M.-E."/>
            <person name="Picardeau M."/>
            <person name="Goarant C."/>
        </authorList>
    </citation>
    <scope>NUCLEOTIDE SEQUENCE [LARGE SCALE GENOMIC DNA]</scope>
    <source>
        <strain evidence="1 2">FH4-C-A2</strain>
    </source>
</reference>
<dbReference type="Gene3D" id="2.30.30.40">
    <property type="entry name" value="SH3 Domains"/>
    <property type="match status" value="2"/>
</dbReference>
<comment type="caution">
    <text evidence="1">The sequence shown here is derived from an EMBL/GenBank/DDBJ whole genome shotgun (WGS) entry which is preliminary data.</text>
</comment>
<keyword evidence="2" id="KW-1185">Reference proteome</keyword>
<dbReference type="EMBL" id="NPDR01000006">
    <property type="protein sequence ID" value="PJZ48485.1"/>
    <property type="molecule type" value="Genomic_DNA"/>
</dbReference>
<proteinExistence type="predicted"/>
<evidence type="ECO:0008006" key="3">
    <source>
        <dbReference type="Google" id="ProtNLM"/>
    </source>
</evidence>
<evidence type="ECO:0000313" key="1">
    <source>
        <dbReference type="EMBL" id="PJZ48485.1"/>
    </source>
</evidence>
<dbReference type="OrthoDB" id="330373at2"/>
<evidence type="ECO:0000313" key="2">
    <source>
        <dbReference type="Proteomes" id="UP000231926"/>
    </source>
</evidence>
<dbReference type="AlphaFoldDB" id="A0A2M9YA89"/>
<protein>
    <recommendedName>
        <fullName evidence="3">SH3b domain-containing protein</fullName>
    </recommendedName>
</protein>
<gene>
    <name evidence="1" type="ORF">CH362_14890</name>
</gene>
<dbReference type="Proteomes" id="UP000231926">
    <property type="component" value="Unassembled WGS sequence"/>
</dbReference>
<name>A0A2M9YA89_9LEPT</name>
<organism evidence="1 2">
    <name type="scientific">Leptospira saintgironsiae</name>
    <dbReference type="NCBI Taxonomy" id="2023183"/>
    <lineage>
        <taxon>Bacteria</taxon>
        <taxon>Pseudomonadati</taxon>
        <taxon>Spirochaetota</taxon>
        <taxon>Spirochaetia</taxon>
        <taxon>Leptospirales</taxon>
        <taxon>Leptospiraceae</taxon>
        <taxon>Leptospira</taxon>
    </lineage>
</organism>
<accession>A0A2M9YA89</accession>